<dbReference type="PANTHER" id="PTHR15069:SF1">
    <property type="entry name" value="PROTEASOME ASSEMBLY CHAPERONE 1"/>
    <property type="match status" value="1"/>
</dbReference>
<dbReference type="GO" id="GO:0070628">
    <property type="term" value="F:proteasome binding"/>
    <property type="evidence" value="ECO:0007669"/>
    <property type="project" value="TreeGrafter"/>
</dbReference>
<organism evidence="4 5">
    <name type="scientific">Cardiocondyla obscurior</name>
    <dbReference type="NCBI Taxonomy" id="286306"/>
    <lineage>
        <taxon>Eukaryota</taxon>
        <taxon>Metazoa</taxon>
        <taxon>Ecdysozoa</taxon>
        <taxon>Arthropoda</taxon>
        <taxon>Hexapoda</taxon>
        <taxon>Insecta</taxon>
        <taxon>Pterygota</taxon>
        <taxon>Neoptera</taxon>
        <taxon>Endopterygota</taxon>
        <taxon>Hymenoptera</taxon>
        <taxon>Apocrita</taxon>
        <taxon>Aculeata</taxon>
        <taxon>Formicoidea</taxon>
        <taxon>Formicidae</taxon>
        <taxon>Myrmicinae</taxon>
        <taxon>Cardiocondyla</taxon>
    </lineage>
</organism>
<dbReference type="GO" id="GO:0005783">
    <property type="term" value="C:endoplasmic reticulum"/>
    <property type="evidence" value="ECO:0007669"/>
    <property type="project" value="InterPro"/>
</dbReference>
<dbReference type="EMBL" id="JADYXP020000002">
    <property type="protein sequence ID" value="KAL0129813.1"/>
    <property type="molecule type" value="Genomic_DNA"/>
</dbReference>
<protein>
    <recommendedName>
        <fullName evidence="2">Proteasome assembly chaperone 1</fullName>
    </recommendedName>
</protein>
<evidence type="ECO:0000256" key="2">
    <source>
        <dbReference type="ARBA" id="ARBA00019180"/>
    </source>
</evidence>
<evidence type="ECO:0000256" key="1">
    <source>
        <dbReference type="ARBA" id="ARBA00005261"/>
    </source>
</evidence>
<evidence type="ECO:0000256" key="3">
    <source>
        <dbReference type="ARBA" id="ARBA00023186"/>
    </source>
</evidence>
<accession>A0AAW2GRG8</accession>
<dbReference type="InterPro" id="IPR016565">
    <property type="entry name" value="Proteasome_assmbl_chp_1"/>
</dbReference>
<evidence type="ECO:0000313" key="4">
    <source>
        <dbReference type="EMBL" id="KAL0129813.1"/>
    </source>
</evidence>
<reference evidence="4 5" key="1">
    <citation type="submission" date="2023-03" db="EMBL/GenBank/DDBJ databases">
        <title>High recombination rates correlate with genetic variation in Cardiocondyla obscurior ants.</title>
        <authorList>
            <person name="Errbii M."/>
        </authorList>
    </citation>
    <scope>NUCLEOTIDE SEQUENCE [LARGE SCALE GENOMIC DNA]</scope>
    <source>
        <strain evidence="4">Alpha-2009</strain>
        <tissue evidence="4">Whole body</tissue>
    </source>
</reference>
<proteinExistence type="inferred from homology"/>
<comment type="similarity">
    <text evidence="1">Belongs to the PSMG1 family.</text>
</comment>
<dbReference type="GO" id="GO:0080129">
    <property type="term" value="P:proteasome core complex assembly"/>
    <property type="evidence" value="ECO:0007669"/>
    <property type="project" value="TreeGrafter"/>
</dbReference>
<gene>
    <name evidence="4" type="ORF">PUN28_001813</name>
</gene>
<sequence length="238" mass="27193">MASHFGEVIFPSSRAFWNDEEEYEPENSSEPSPKFYARWLKPKPEPMQKLIIIEGEPLIPLVERLYPKMKQMCVIENENHRNVSVIYQVDKEIYLCIILPQFDAKNAGQLVDQMHDLFLSSESTISIVCRHISQYQNTNVPEVPSLLRMLTTKTANVTNCKIKALEQPNIIFGVGAGVLSYAELKGIPSKLYILYIDSFTLDSTCAEPILQLLTDEIPCKIQRPTFTENPFSKGNLYM</sequence>
<comment type="caution">
    <text evidence="4">The sequence shown here is derived from an EMBL/GenBank/DDBJ whole genome shotgun (WGS) entry which is preliminary data.</text>
</comment>
<keyword evidence="3" id="KW-0143">Chaperone</keyword>
<name>A0AAW2GRG8_9HYME</name>
<dbReference type="Pfam" id="PF16094">
    <property type="entry name" value="PAC1"/>
    <property type="match status" value="1"/>
</dbReference>
<keyword evidence="5" id="KW-1185">Reference proteome</keyword>
<dbReference type="Proteomes" id="UP001430953">
    <property type="component" value="Unassembled WGS sequence"/>
</dbReference>
<dbReference type="PANTHER" id="PTHR15069">
    <property type="entry name" value="PROTEASOME ASSEMBLY CHAPERONE 1"/>
    <property type="match status" value="1"/>
</dbReference>
<dbReference type="AlphaFoldDB" id="A0AAW2GRG8"/>
<evidence type="ECO:0000313" key="5">
    <source>
        <dbReference type="Proteomes" id="UP001430953"/>
    </source>
</evidence>